<keyword evidence="2" id="KW-0862">Zinc</keyword>
<keyword evidence="3" id="KW-0805">Transcription regulation</keyword>
<dbReference type="PANTHER" id="PTHR31944:SF131">
    <property type="entry name" value="HEME-RESPONSIVE ZINC FINGER TRANSCRIPTION FACTOR HAP1"/>
    <property type="match status" value="1"/>
</dbReference>
<evidence type="ECO:0000256" key="7">
    <source>
        <dbReference type="SAM" id="MobiDB-lite"/>
    </source>
</evidence>
<evidence type="ECO:0000256" key="4">
    <source>
        <dbReference type="ARBA" id="ARBA00023125"/>
    </source>
</evidence>
<dbReference type="Pfam" id="PF04082">
    <property type="entry name" value="Fungal_trans"/>
    <property type="match status" value="1"/>
</dbReference>
<keyword evidence="5" id="KW-0804">Transcription</keyword>
<dbReference type="EMBL" id="JARVKM010000054">
    <property type="protein sequence ID" value="KAK9773114.1"/>
    <property type="molecule type" value="Genomic_DNA"/>
</dbReference>
<name>A0ABR2XH52_9PEZI</name>
<keyword evidence="6" id="KW-0539">Nucleus</keyword>
<keyword evidence="1" id="KW-0479">Metal-binding</keyword>
<feature type="compositionally biased region" description="Polar residues" evidence="7">
    <location>
        <begin position="99"/>
        <end position="111"/>
    </location>
</feature>
<gene>
    <name evidence="9" type="ORF">SCAR479_10236</name>
</gene>
<dbReference type="PANTHER" id="PTHR31944">
    <property type="entry name" value="HEME-RESPONSIVE ZINC FINGER TRANSCRIPTION FACTOR HAP1"/>
    <property type="match status" value="1"/>
</dbReference>
<dbReference type="CDD" id="cd12148">
    <property type="entry name" value="fungal_TF_MHR"/>
    <property type="match status" value="1"/>
</dbReference>
<protein>
    <recommendedName>
        <fullName evidence="8">Xylanolytic transcriptional activator regulatory domain-containing protein</fullName>
    </recommendedName>
</protein>
<dbReference type="Proteomes" id="UP001465668">
    <property type="component" value="Unassembled WGS sequence"/>
</dbReference>
<evidence type="ECO:0000256" key="6">
    <source>
        <dbReference type="ARBA" id="ARBA00023242"/>
    </source>
</evidence>
<evidence type="ECO:0000313" key="9">
    <source>
        <dbReference type="EMBL" id="KAK9773114.1"/>
    </source>
</evidence>
<dbReference type="InterPro" id="IPR051430">
    <property type="entry name" value="Fungal_TF_Env_Response"/>
</dbReference>
<keyword evidence="4" id="KW-0238">DNA-binding</keyword>
<feature type="region of interest" description="Disordered" evidence="7">
    <location>
        <begin position="75"/>
        <end position="111"/>
    </location>
</feature>
<feature type="region of interest" description="Disordered" evidence="7">
    <location>
        <begin position="1"/>
        <end position="30"/>
    </location>
</feature>
<keyword evidence="10" id="KW-1185">Reference proteome</keyword>
<proteinExistence type="predicted"/>
<organism evidence="9 10">
    <name type="scientific">Seiridium cardinale</name>
    <dbReference type="NCBI Taxonomy" id="138064"/>
    <lineage>
        <taxon>Eukaryota</taxon>
        <taxon>Fungi</taxon>
        <taxon>Dikarya</taxon>
        <taxon>Ascomycota</taxon>
        <taxon>Pezizomycotina</taxon>
        <taxon>Sordariomycetes</taxon>
        <taxon>Xylariomycetidae</taxon>
        <taxon>Amphisphaeriales</taxon>
        <taxon>Sporocadaceae</taxon>
        <taxon>Seiridium</taxon>
    </lineage>
</organism>
<reference evidence="9 10" key="1">
    <citation type="submission" date="2024-02" db="EMBL/GenBank/DDBJ databases">
        <title>First draft genome assembly of two strains of Seiridium cardinale.</title>
        <authorList>
            <person name="Emiliani G."/>
            <person name="Scali E."/>
        </authorList>
    </citation>
    <scope>NUCLEOTIDE SEQUENCE [LARGE SCALE GENOMIC DNA]</scope>
    <source>
        <strain evidence="9 10">BM-138-000479</strain>
    </source>
</reference>
<feature type="domain" description="Xylanolytic transcriptional activator regulatory" evidence="8">
    <location>
        <begin position="315"/>
        <end position="389"/>
    </location>
</feature>
<accession>A0ABR2XH52</accession>
<dbReference type="InterPro" id="IPR007219">
    <property type="entry name" value="XnlR_reg_dom"/>
</dbReference>
<evidence type="ECO:0000259" key="8">
    <source>
        <dbReference type="SMART" id="SM00906"/>
    </source>
</evidence>
<dbReference type="SMART" id="SM00906">
    <property type="entry name" value="Fungal_trans"/>
    <property type="match status" value="1"/>
</dbReference>
<evidence type="ECO:0000256" key="2">
    <source>
        <dbReference type="ARBA" id="ARBA00022833"/>
    </source>
</evidence>
<evidence type="ECO:0000256" key="5">
    <source>
        <dbReference type="ARBA" id="ARBA00023163"/>
    </source>
</evidence>
<evidence type="ECO:0000256" key="3">
    <source>
        <dbReference type="ARBA" id="ARBA00023015"/>
    </source>
</evidence>
<feature type="compositionally biased region" description="Polar residues" evidence="7">
    <location>
        <begin position="1"/>
        <end position="18"/>
    </location>
</feature>
<evidence type="ECO:0000313" key="10">
    <source>
        <dbReference type="Proteomes" id="UP001465668"/>
    </source>
</evidence>
<evidence type="ECO:0000256" key="1">
    <source>
        <dbReference type="ARBA" id="ARBA00022723"/>
    </source>
</evidence>
<sequence>MVNALVASQRSLSPQPTNEAGGANITSRERRTAETIHAGATPTGTHQIAPKPEAQRERWYYATVGSVLLPPLAPANESAGNGPSADVEASSYSAHHDAQNPTSNEVSASADTQTKTIGHVIESLNNPVRGFMMKTRYSSSSNWLHSIMLVPNVVSWYVGAAETNDESWQTIRICKSLIKRLKQKHMVPWVHGEYGKFLPPKETADALVDAYLRTFETIYRILHVPTFKRNYSAFWEDPAEAPIDFLVQVQLCLVLGASLFDEAFSFRLQTVQWIREATGWLELEEKQRLSISRIQNMCLLSLARKCTQETHGHPTWIRSGSLLRSAMSIALHRDPTKLPGISPAQAEIRRRLWATVLELSLDSSLDAGSPPLISLDDFDCTLPMNLDDEQLDFHANAEFTPHDLNRRTDSSLQIALASTFPVRLAIANFANGIRSEASYHEVLKLSTDHKDACSSLNISLRQIQPEVTKFQRYYCEMIVCRYIFTLHIPYFAVASKNTAYHYSRNACVDAALKLSHSTLRYPGMQDPFLESNTIAQEARCDDFVRLVLCASGPFRSVQYQALMIIAAELAMTAADWSNTSYLHAIQPLGTLRDLELLSIVKVGTDWTRKRLLSRQDNVKDHVFMVATRAAVNAVIEGRSIQQSIEVEGRGACLEAKALLTQLVSGDEAASHEQFVFEEETWDPQDFWTANVYDLDESLMSLM</sequence>
<comment type="caution">
    <text evidence="9">The sequence shown here is derived from an EMBL/GenBank/DDBJ whole genome shotgun (WGS) entry which is preliminary data.</text>
</comment>